<gene>
    <name evidence="3" type="ORF">WA026_003769</name>
</gene>
<keyword evidence="4" id="KW-1185">Reference proteome</keyword>
<evidence type="ECO:0000259" key="2">
    <source>
        <dbReference type="PROSITE" id="PS50217"/>
    </source>
</evidence>
<dbReference type="CDD" id="cd14813">
    <property type="entry name" value="bZIP_BmCbz-like"/>
    <property type="match status" value="1"/>
</dbReference>
<protein>
    <recommendedName>
        <fullName evidence="2">BZIP domain-containing protein</fullName>
    </recommendedName>
</protein>
<dbReference type="GO" id="GO:0003700">
    <property type="term" value="F:DNA-binding transcription factor activity"/>
    <property type="evidence" value="ECO:0007669"/>
    <property type="project" value="InterPro"/>
</dbReference>
<dbReference type="InterPro" id="IPR004827">
    <property type="entry name" value="bZIP"/>
</dbReference>
<dbReference type="EMBL" id="JARQZJ010000061">
    <property type="protein sequence ID" value="KAK9878948.1"/>
    <property type="molecule type" value="Genomic_DNA"/>
</dbReference>
<organism evidence="3 4">
    <name type="scientific">Henosepilachna vigintioctopunctata</name>
    <dbReference type="NCBI Taxonomy" id="420089"/>
    <lineage>
        <taxon>Eukaryota</taxon>
        <taxon>Metazoa</taxon>
        <taxon>Ecdysozoa</taxon>
        <taxon>Arthropoda</taxon>
        <taxon>Hexapoda</taxon>
        <taxon>Insecta</taxon>
        <taxon>Pterygota</taxon>
        <taxon>Neoptera</taxon>
        <taxon>Endopterygota</taxon>
        <taxon>Coleoptera</taxon>
        <taxon>Polyphaga</taxon>
        <taxon>Cucujiformia</taxon>
        <taxon>Coccinelloidea</taxon>
        <taxon>Coccinellidae</taxon>
        <taxon>Epilachninae</taxon>
        <taxon>Epilachnini</taxon>
        <taxon>Henosepilachna</taxon>
    </lineage>
</organism>
<comment type="caution">
    <text evidence="3">The sequence shown here is derived from an EMBL/GenBank/DDBJ whole genome shotgun (WGS) entry which is preliminary data.</text>
</comment>
<dbReference type="Pfam" id="PF07716">
    <property type="entry name" value="bZIP_2"/>
    <property type="match status" value="1"/>
</dbReference>
<proteinExistence type="predicted"/>
<dbReference type="SUPFAM" id="SSF57959">
    <property type="entry name" value="Leucine zipper domain"/>
    <property type="match status" value="1"/>
</dbReference>
<evidence type="ECO:0000313" key="3">
    <source>
        <dbReference type="EMBL" id="KAK9878948.1"/>
    </source>
</evidence>
<name>A0AAW1U8J6_9CUCU</name>
<evidence type="ECO:0000313" key="4">
    <source>
        <dbReference type="Proteomes" id="UP001431783"/>
    </source>
</evidence>
<sequence length="464" mass="53601">MHVYQFDQEIKMLKHESEMNSKMFLFVNPYEINPGNSRLQNHIDSGLTTQISPTLVKTSFGNVRTCELLQPNPTKRVKVEMEEFSNLGELIPSLREKCVMDEYYLKTDEAENISNVSLQPYESQSLEDFVDTQDSQSCENQLYIDYNEHINLDDINESDFHILQQELSSDCANSDLKVHDNNNSINNSNLVNEISNIYQLEVNTRTFNLRSDHSYSNISSPSNSSITSEFVPMDIVKPITYGENRSHLNEKTMELNLGVKLFVGDTLNTPEILESVVSLEDERFNFLNCLSNKNLQTINEADLTFEPTLSAQIKEESLIIQPETLKKKSRKRKKYDSDDDYVPPITIRIGKKTAKIVETDSESDEDYVPVSNLKLCKERSRRISSLSSESSKDSNGVSKYRELRDKNNESSRKSRLKRRVKEQEMELEAQELENKNVKLKTEVEQLQRVVDNLRSNLFQIMIKK</sequence>
<dbReference type="InterPro" id="IPR046347">
    <property type="entry name" value="bZIP_sf"/>
</dbReference>
<feature type="domain" description="BZIP" evidence="2">
    <location>
        <begin position="397"/>
        <end position="460"/>
    </location>
</feature>
<evidence type="ECO:0000256" key="1">
    <source>
        <dbReference type="SAM" id="MobiDB-lite"/>
    </source>
</evidence>
<dbReference type="SMART" id="SM00338">
    <property type="entry name" value="BRLZ"/>
    <property type="match status" value="1"/>
</dbReference>
<dbReference type="Proteomes" id="UP001431783">
    <property type="component" value="Unassembled WGS sequence"/>
</dbReference>
<dbReference type="PROSITE" id="PS50217">
    <property type="entry name" value="BZIP"/>
    <property type="match status" value="1"/>
</dbReference>
<dbReference type="PROSITE" id="PS00036">
    <property type="entry name" value="BZIP_BASIC"/>
    <property type="match status" value="1"/>
</dbReference>
<feature type="region of interest" description="Disordered" evidence="1">
    <location>
        <begin position="384"/>
        <end position="423"/>
    </location>
</feature>
<reference evidence="3 4" key="1">
    <citation type="submission" date="2023-03" db="EMBL/GenBank/DDBJ databases">
        <title>Genome insight into feeding habits of ladybird beetles.</title>
        <authorList>
            <person name="Li H.-S."/>
            <person name="Huang Y.-H."/>
            <person name="Pang H."/>
        </authorList>
    </citation>
    <scope>NUCLEOTIDE SEQUENCE [LARGE SCALE GENOMIC DNA]</scope>
    <source>
        <strain evidence="3">SYSU_2023b</strain>
        <tissue evidence="3">Whole body</tissue>
    </source>
</reference>
<accession>A0AAW1U8J6</accession>
<dbReference type="Gene3D" id="1.20.5.170">
    <property type="match status" value="1"/>
</dbReference>
<dbReference type="GO" id="GO:0005634">
    <property type="term" value="C:nucleus"/>
    <property type="evidence" value="ECO:0007669"/>
    <property type="project" value="UniProtKB-ARBA"/>
</dbReference>
<feature type="compositionally biased region" description="Basic and acidic residues" evidence="1">
    <location>
        <begin position="399"/>
        <end position="412"/>
    </location>
</feature>
<dbReference type="AlphaFoldDB" id="A0AAW1U8J6"/>